<dbReference type="InterPro" id="IPR052021">
    <property type="entry name" value="Type-I_RS_S_subunit"/>
</dbReference>
<dbReference type="RefSeq" id="WP_015717450.1">
    <property type="nucleotide sequence ID" value="NC_014974.1"/>
</dbReference>
<evidence type="ECO:0000256" key="2">
    <source>
        <dbReference type="ARBA" id="ARBA00022747"/>
    </source>
</evidence>
<evidence type="ECO:0000313" key="5">
    <source>
        <dbReference type="EMBL" id="ADW22181.1"/>
    </source>
</evidence>
<dbReference type="AlphaFoldDB" id="E8PKM9"/>
<feature type="domain" description="Type I restriction modification DNA specificity" evidence="4">
    <location>
        <begin position="241"/>
        <end position="413"/>
    </location>
</feature>
<dbReference type="EMBL" id="CP001962">
    <property type="protein sequence ID" value="ADW22181.1"/>
    <property type="molecule type" value="Genomic_DNA"/>
</dbReference>
<evidence type="ECO:0000256" key="3">
    <source>
        <dbReference type="ARBA" id="ARBA00023125"/>
    </source>
</evidence>
<comment type="similarity">
    <text evidence="1">Belongs to the type-I restriction system S methylase family.</text>
</comment>
<feature type="domain" description="Type I restriction modification DNA specificity" evidence="4">
    <location>
        <begin position="20"/>
        <end position="200"/>
    </location>
</feature>
<dbReference type="InterPro" id="IPR000055">
    <property type="entry name" value="Restrct_endonuc_typeI_TRD"/>
</dbReference>
<dbReference type="GO" id="GO:0003677">
    <property type="term" value="F:DNA binding"/>
    <property type="evidence" value="ECO:0007669"/>
    <property type="project" value="UniProtKB-KW"/>
</dbReference>
<dbReference type="Gene3D" id="3.90.220.20">
    <property type="entry name" value="DNA methylase specificity domains"/>
    <property type="match status" value="2"/>
</dbReference>
<dbReference type="SUPFAM" id="SSF116734">
    <property type="entry name" value="DNA methylase specificity domain"/>
    <property type="match status" value="2"/>
</dbReference>
<proteinExistence type="inferred from homology"/>
<keyword evidence="3" id="KW-0238">DNA-binding</keyword>
<reference evidence="5 6" key="2">
    <citation type="journal article" date="2011" name="BMC Genomics">
        <title>Sequence of the hyperplastic genome of the naturally competent Thermus scotoductus SA-01.</title>
        <authorList>
            <person name="Gounder K."/>
            <person name="Brzuszkiewicz E."/>
            <person name="Liesegang H."/>
            <person name="Wollherr A."/>
            <person name="Daniel R."/>
            <person name="Gottschalk G."/>
            <person name="Reva O."/>
            <person name="Kumwenda B."/>
            <person name="Srivastava M."/>
            <person name="Bricio C."/>
            <person name="Berenguer J."/>
            <person name="van Heerden E."/>
            <person name="Litthauer D."/>
        </authorList>
    </citation>
    <scope>NUCLEOTIDE SEQUENCE [LARGE SCALE GENOMIC DNA]</scope>
    <source>
        <strain evidence="6">ATCC 700910 / SA-01</strain>
    </source>
</reference>
<dbReference type="HOGENOM" id="CLU_021095_10_0_0"/>
<keyword evidence="2" id="KW-0680">Restriction system</keyword>
<dbReference type="CDD" id="cd17526">
    <property type="entry name" value="RMtype1_S_Cje2232P-TRD2-CR2_like"/>
    <property type="match status" value="1"/>
</dbReference>
<evidence type="ECO:0000313" key="6">
    <source>
        <dbReference type="Proteomes" id="UP000008087"/>
    </source>
</evidence>
<evidence type="ECO:0000256" key="1">
    <source>
        <dbReference type="ARBA" id="ARBA00010923"/>
    </source>
</evidence>
<dbReference type="CDD" id="cd17521">
    <property type="entry name" value="RMtype1_S_Sau13435ORF2165P_TRD2-CR2_like"/>
    <property type="match status" value="1"/>
</dbReference>
<dbReference type="InterPro" id="IPR044946">
    <property type="entry name" value="Restrct_endonuc_typeI_TRD_sf"/>
</dbReference>
<reference evidence="6" key="1">
    <citation type="submission" date="2010-03" db="EMBL/GenBank/DDBJ databases">
        <title>The genome sequence of Thermus scotoductus SA-01.</title>
        <authorList>
            <person name="Gounder K."/>
            <person name="Liesegang H."/>
            <person name="Brzuszkiewicz E."/>
            <person name="Wollherr A."/>
            <person name="Daniel R."/>
            <person name="Gottschalk G."/>
            <person name="van Heerden E."/>
            <person name="Litthauer D."/>
        </authorList>
    </citation>
    <scope>NUCLEOTIDE SEQUENCE [LARGE SCALE GENOMIC DNA]</scope>
    <source>
        <strain evidence="6">ATCC 700910 / SA-01</strain>
    </source>
</reference>
<dbReference type="Pfam" id="PF01420">
    <property type="entry name" value="Methylase_S"/>
    <property type="match status" value="2"/>
</dbReference>
<gene>
    <name evidence="5" type="ordered locus">TSC_c15650</name>
</gene>
<sequence>MNIKVFQETNFKDTELGPLPEEWQVVRLGDLLLKGALWMKNGFPQGEHNQAGLGVPHLRPFNITDTGDITLSQIKYVPPPAEDSPYWVLPGDVIFNNTNSEELVGKTAYFNLKGKFVISNHMTLIRVSSDQLDAYWISKYLHWLWSQRVFQGLCRRHVNQASVSIERLKQVAIPLPSLSEQRAIAHVLRTVQEAKQATERVIAALRELKKSLMRHLFTYGPVPLDQAESVPLRDTEIGPIPEHWQVVRLGEVVERPQYGYTASASDAPVGPKFLRITDIQDGKVVWPSVPFCEIAQSQVENYLLKPGDILVARIGATTGKTFLVAECPPAIFASYLIRLRVAPDKGLLSDYLWYFTDTEAYWAQINSNKGGRLKQGINIPILENLVIPLPPLPEQREIARVLQAVDRRIQAEEAYARALDDLFKSLLHELMTGRLRVAPWTVKALVAPTP</sequence>
<name>E8PKM9_THESS</name>
<evidence type="ECO:0000259" key="4">
    <source>
        <dbReference type="Pfam" id="PF01420"/>
    </source>
</evidence>
<dbReference type="PANTHER" id="PTHR30408">
    <property type="entry name" value="TYPE-1 RESTRICTION ENZYME ECOKI SPECIFICITY PROTEIN"/>
    <property type="match status" value="1"/>
</dbReference>
<dbReference type="STRING" id="743525.TSC_c15650"/>
<organism evidence="5 6">
    <name type="scientific">Thermus scotoductus (strain ATCC 700910 / SA-01)</name>
    <dbReference type="NCBI Taxonomy" id="743525"/>
    <lineage>
        <taxon>Bacteria</taxon>
        <taxon>Thermotogati</taxon>
        <taxon>Deinococcota</taxon>
        <taxon>Deinococci</taxon>
        <taxon>Thermales</taxon>
        <taxon>Thermaceae</taxon>
        <taxon>Thermus</taxon>
    </lineage>
</organism>
<dbReference type="PANTHER" id="PTHR30408:SF12">
    <property type="entry name" value="TYPE I RESTRICTION ENZYME MJAVIII SPECIFICITY SUBUNIT"/>
    <property type="match status" value="1"/>
</dbReference>
<dbReference type="REBASE" id="32290">
    <property type="entry name" value="S.TscSA1ORF15640P"/>
</dbReference>
<dbReference type="Proteomes" id="UP000008087">
    <property type="component" value="Chromosome"/>
</dbReference>
<accession>E8PKM9</accession>
<protein>
    <submittedName>
        <fullName evidence="5">Restriction modification system DNA specificity domain protein</fullName>
    </submittedName>
</protein>
<dbReference type="KEGG" id="tsc:TSC_c15650"/>
<dbReference type="eggNOG" id="COG0732">
    <property type="taxonomic scope" value="Bacteria"/>
</dbReference>
<dbReference type="GO" id="GO:0009307">
    <property type="term" value="P:DNA restriction-modification system"/>
    <property type="evidence" value="ECO:0007669"/>
    <property type="project" value="UniProtKB-KW"/>
</dbReference>